<name>A0A5N6KQW2_9ROSI</name>
<evidence type="ECO:0000256" key="5">
    <source>
        <dbReference type="ARBA" id="ARBA00023306"/>
    </source>
</evidence>
<accession>A0A5N6KQW2</accession>
<dbReference type="GO" id="GO:0043111">
    <property type="term" value="P:replication fork arrest"/>
    <property type="evidence" value="ECO:0007669"/>
    <property type="project" value="TreeGrafter"/>
</dbReference>
<proteinExistence type="inferred from homology"/>
<reference evidence="9 10" key="1">
    <citation type="submission" date="2019-06" db="EMBL/GenBank/DDBJ databases">
        <title>A chromosomal-level reference genome of Carpinus fangiana (Coryloideae, Betulaceae).</title>
        <authorList>
            <person name="Yang X."/>
            <person name="Wang Z."/>
            <person name="Zhang L."/>
            <person name="Hao G."/>
            <person name="Liu J."/>
            <person name="Yang Y."/>
        </authorList>
    </citation>
    <scope>NUCLEOTIDE SEQUENCE [LARGE SCALE GENOMIC DNA]</scope>
    <source>
        <strain evidence="9">Cfa_2016G</strain>
        <tissue evidence="9">Leaf</tissue>
    </source>
</reference>
<keyword evidence="5 6" id="KW-0131">Cell cycle</keyword>
<dbReference type="InterPro" id="IPR012923">
    <property type="entry name" value="Csm3"/>
</dbReference>
<evidence type="ECO:0000256" key="7">
    <source>
        <dbReference type="SAM" id="MobiDB-lite"/>
    </source>
</evidence>
<evidence type="ECO:0000256" key="1">
    <source>
        <dbReference type="ARBA" id="ARBA00004123"/>
    </source>
</evidence>
<keyword evidence="3 6" id="KW-0227">DNA damage</keyword>
<feature type="region of interest" description="Disordered" evidence="7">
    <location>
        <begin position="626"/>
        <end position="656"/>
    </location>
</feature>
<organism evidence="9 10">
    <name type="scientific">Carpinus fangiana</name>
    <dbReference type="NCBI Taxonomy" id="176857"/>
    <lineage>
        <taxon>Eukaryota</taxon>
        <taxon>Viridiplantae</taxon>
        <taxon>Streptophyta</taxon>
        <taxon>Embryophyta</taxon>
        <taxon>Tracheophyta</taxon>
        <taxon>Spermatophyta</taxon>
        <taxon>Magnoliopsida</taxon>
        <taxon>eudicotyledons</taxon>
        <taxon>Gunneridae</taxon>
        <taxon>Pentapetalae</taxon>
        <taxon>rosids</taxon>
        <taxon>fabids</taxon>
        <taxon>Fagales</taxon>
        <taxon>Betulaceae</taxon>
        <taxon>Carpinus</taxon>
    </lineage>
</organism>
<dbReference type="Proteomes" id="UP000327013">
    <property type="component" value="Unassembled WGS sequence"/>
</dbReference>
<feature type="region of interest" description="Disordered" evidence="7">
    <location>
        <begin position="202"/>
        <end position="239"/>
    </location>
</feature>
<comment type="similarity">
    <text evidence="2 6">Belongs to the CSM3 family.</text>
</comment>
<feature type="compositionally biased region" description="Basic and acidic residues" evidence="7">
    <location>
        <begin position="24"/>
        <end position="33"/>
    </location>
</feature>
<dbReference type="Pfam" id="PF07962">
    <property type="entry name" value="Swi3"/>
    <property type="match status" value="1"/>
</dbReference>
<comment type="function">
    <text evidence="6">Plays an important role in the control of DNA replication and the maintenance of replication fork stability.</text>
</comment>
<comment type="caution">
    <text evidence="9">The sequence shown here is derived from an EMBL/GenBank/DDBJ whole genome shotgun (WGS) entry which is preliminary data.</text>
</comment>
<evidence type="ECO:0000313" key="10">
    <source>
        <dbReference type="Proteomes" id="UP000327013"/>
    </source>
</evidence>
<feature type="domain" description="Chromosome segregation in meiosis protein 3" evidence="8">
    <location>
        <begin position="90"/>
        <end position="172"/>
    </location>
</feature>
<feature type="compositionally biased region" description="Polar residues" evidence="7">
    <location>
        <begin position="635"/>
        <end position="646"/>
    </location>
</feature>
<feature type="region of interest" description="Disordered" evidence="7">
    <location>
        <begin position="1"/>
        <end position="71"/>
    </location>
</feature>
<evidence type="ECO:0000256" key="4">
    <source>
        <dbReference type="ARBA" id="ARBA00023242"/>
    </source>
</evidence>
<keyword evidence="10" id="KW-1185">Reference proteome</keyword>
<dbReference type="AlphaFoldDB" id="A0A5N6KQW2"/>
<evidence type="ECO:0000313" key="9">
    <source>
        <dbReference type="EMBL" id="KAB8339035.1"/>
    </source>
</evidence>
<protein>
    <recommendedName>
        <fullName evidence="8">Chromosome segregation in meiosis protein 3 domain-containing protein</fullName>
    </recommendedName>
</protein>
<dbReference type="InterPro" id="IPR040038">
    <property type="entry name" value="TIPIN/Csm3/Swi3"/>
</dbReference>
<dbReference type="PANTHER" id="PTHR13220">
    <property type="entry name" value="TIMELESS INTERACTING-RELATED"/>
    <property type="match status" value="1"/>
</dbReference>
<dbReference type="PANTHER" id="PTHR13220:SF11">
    <property type="entry name" value="TIMELESS-INTERACTING PROTEIN"/>
    <property type="match status" value="1"/>
</dbReference>
<dbReference type="EMBL" id="VIBQ01000010">
    <property type="protein sequence ID" value="KAB8339035.1"/>
    <property type="molecule type" value="Genomic_DNA"/>
</dbReference>
<gene>
    <name evidence="9" type="ORF">FH972_021971</name>
</gene>
<evidence type="ECO:0000256" key="6">
    <source>
        <dbReference type="RuleBase" id="RU366049"/>
    </source>
</evidence>
<evidence type="ECO:0000256" key="3">
    <source>
        <dbReference type="ARBA" id="ARBA00022763"/>
    </source>
</evidence>
<dbReference type="GO" id="GO:0031297">
    <property type="term" value="P:replication fork processing"/>
    <property type="evidence" value="ECO:0007669"/>
    <property type="project" value="UniProtKB-UniRule"/>
</dbReference>
<feature type="compositionally biased region" description="Polar residues" evidence="7">
    <location>
        <begin position="47"/>
        <end position="65"/>
    </location>
</feature>
<dbReference type="GO" id="GO:0031298">
    <property type="term" value="C:replication fork protection complex"/>
    <property type="evidence" value="ECO:0007669"/>
    <property type="project" value="TreeGrafter"/>
</dbReference>
<feature type="compositionally biased region" description="Low complexity" evidence="7">
    <location>
        <begin position="202"/>
        <end position="214"/>
    </location>
</feature>
<dbReference type="OrthoDB" id="437078at2759"/>
<evidence type="ECO:0000259" key="8">
    <source>
        <dbReference type="Pfam" id="PF07962"/>
    </source>
</evidence>
<dbReference type="GO" id="GO:0006974">
    <property type="term" value="P:DNA damage response"/>
    <property type="evidence" value="ECO:0007669"/>
    <property type="project" value="UniProtKB-KW"/>
</dbReference>
<dbReference type="GO" id="GO:0000076">
    <property type="term" value="P:DNA replication checkpoint signaling"/>
    <property type="evidence" value="ECO:0007669"/>
    <property type="project" value="UniProtKB-UniRule"/>
</dbReference>
<comment type="subcellular location">
    <subcellularLocation>
        <location evidence="1 6">Nucleus</location>
    </subcellularLocation>
</comment>
<evidence type="ECO:0000256" key="2">
    <source>
        <dbReference type="ARBA" id="ARBA00006075"/>
    </source>
</evidence>
<keyword evidence="4 6" id="KW-0539">Nucleus</keyword>
<dbReference type="GO" id="GO:0003677">
    <property type="term" value="F:DNA binding"/>
    <property type="evidence" value="ECO:0007669"/>
    <property type="project" value="TreeGrafter"/>
</dbReference>
<sequence>MSRSTVAAHSHRAGYAGREAPLQDSRDTNRWDELDAILNDGPDEASQPDQARTQEPTTQRSTWRGSNAGADGLGIDEEVKVRKARAPTAKLDEERLLSVKGIPKLRKITKERLKFKGKGHEFSDVARMLNVYQLWLDDMFPKANFADGLSMIEKLGHKRRIQIMRREWIDEDKPNKGLTEQDIADRDAARLEGVVQENASQDAAVQAAQAAQHRQSQEDAAGSLGASDAINGNGHAEIQEPDEDELDALLAENDRIADAAPKQTASSRPLQAKDHLSEDDMDAMDAMGDDWFALLSNPLQGQGDAHSNGKEDTASNVVGHSFALFGCQEKEIHASDEEHYQTPKSKKVDVDEVKQCDERLELLCFLDESSRWQCWGVDCVRSKRGIKQAKVDTQHGTSNVLWSLSRSISDEAEHPHQAPFALRIRELLKLRRGERALYRFAQSQYALTQDDERKQAQALNNVRVLEGHGLPDRRDANVDHCFDASNDVPSNALKLNACKRYCTARVMRLAMSVRENFWPSTTPFCGLNDVPLTANPHMTPNWIALQVRSRTESRDFHAPGSDTSANALRGLHGGGDVLLPCCSTTNQQANSLWSHENGHKWIQVEQGTEQHMYRLHFQKAISHMVADPRDRDSAFQRSTSTRQSKQARMDGPCSSCTEPIRTQGPISYQLKDRFVWWQSAQYKLPYVSRLR</sequence>